<keyword evidence="3" id="KW-1185">Reference proteome</keyword>
<organism evidence="2 3">
    <name type="scientific">Nibrella viscosa</name>
    <dbReference type="NCBI Taxonomy" id="1084524"/>
    <lineage>
        <taxon>Bacteria</taxon>
        <taxon>Pseudomonadati</taxon>
        <taxon>Bacteroidota</taxon>
        <taxon>Cytophagia</taxon>
        <taxon>Cytophagales</taxon>
        <taxon>Spirosomataceae</taxon>
        <taxon>Nibrella</taxon>
    </lineage>
</organism>
<gene>
    <name evidence="2" type="ORF">GCM10023187_05190</name>
</gene>
<comment type="caution">
    <text evidence="2">The sequence shown here is derived from an EMBL/GenBank/DDBJ whole genome shotgun (WGS) entry which is preliminary data.</text>
</comment>
<protein>
    <recommendedName>
        <fullName evidence="1">DUF6671 domain-containing protein</fullName>
    </recommendedName>
</protein>
<evidence type="ECO:0000259" key="1">
    <source>
        <dbReference type="Pfam" id="PF20376"/>
    </source>
</evidence>
<feature type="domain" description="DUF6671" evidence="1">
    <location>
        <begin position="65"/>
        <end position="281"/>
    </location>
</feature>
<dbReference type="Proteomes" id="UP001500936">
    <property type="component" value="Unassembled WGS sequence"/>
</dbReference>
<dbReference type="EMBL" id="BAABHB010000001">
    <property type="protein sequence ID" value="GAA4396724.1"/>
    <property type="molecule type" value="Genomic_DNA"/>
</dbReference>
<proteinExistence type="predicted"/>
<dbReference type="RefSeq" id="WP_345263653.1">
    <property type="nucleotide sequence ID" value="NZ_BAABHB010000001.1"/>
</dbReference>
<dbReference type="InterPro" id="IPR046612">
    <property type="entry name" value="DUF6671"/>
</dbReference>
<sequence length="281" mass="30699">MQSWFAGRLLVVATKHQKETVIAPLVGQALGVQCLPPPGLDTDLLGTFTGEIERSLDPLATARQKCRLALALTGWDLAIASEGSFGPHPSLFFTPADDEILLLIDQKHDLEIAVREVSTQTNFAGATVHTEDELLSFAAKARFPSHALILRNAAGETTHLIKGIMACNQLLPAFRALSDQYGSAYVETDMRAMYNPTRMKVIEAATRKLICRAQTACPDCSTPGFGKTDIRPGLPCSWCGLPTQSALADVYTCLKCHYSEEKPFPRGQQVENPLYCDYCNP</sequence>
<reference evidence="3" key="1">
    <citation type="journal article" date="2019" name="Int. J. Syst. Evol. Microbiol.">
        <title>The Global Catalogue of Microorganisms (GCM) 10K type strain sequencing project: providing services to taxonomists for standard genome sequencing and annotation.</title>
        <authorList>
            <consortium name="The Broad Institute Genomics Platform"/>
            <consortium name="The Broad Institute Genome Sequencing Center for Infectious Disease"/>
            <person name="Wu L."/>
            <person name="Ma J."/>
        </authorList>
    </citation>
    <scope>NUCLEOTIDE SEQUENCE [LARGE SCALE GENOMIC DNA]</scope>
    <source>
        <strain evidence="3">JCM 17925</strain>
    </source>
</reference>
<evidence type="ECO:0000313" key="3">
    <source>
        <dbReference type="Proteomes" id="UP001500936"/>
    </source>
</evidence>
<dbReference type="Pfam" id="PF20376">
    <property type="entry name" value="DUF6671"/>
    <property type="match status" value="1"/>
</dbReference>
<evidence type="ECO:0000313" key="2">
    <source>
        <dbReference type="EMBL" id="GAA4396724.1"/>
    </source>
</evidence>
<name>A0ABP8JVN1_9BACT</name>
<accession>A0ABP8JVN1</accession>